<feature type="chain" id="PRO_5017091378" description="Tol-Pal system protein TolB" evidence="5">
    <location>
        <begin position="22"/>
        <end position="431"/>
    </location>
</feature>
<accession>A0A369WRD9</accession>
<keyword evidence="5" id="KW-0131">Cell cycle</keyword>
<dbReference type="NCBIfam" id="TIGR02800">
    <property type="entry name" value="propeller_TolB"/>
    <property type="match status" value="1"/>
</dbReference>
<organism evidence="7 8">
    <name type="scientific">Motiliproteus coralliicola</name>
    <dbReference type="NCBI Taxonomy" id="2283196"/>
    <lineage>
        <taxon>Bacteria</taxon>
        <taxon>Pseudomonadati</taxon>
        <taxon>Pseudomonadota</taxon>
        <taxon>Gammaproteobacteria</taxon>
        <taxon>Oceanospirillales</taxon>
        <taxon>Oceanospirillaceae</taxon>
        <taxon>Motiliproteus</taxon>
    </lineage>
</organism>
<dbReference type="InterPro" id="IPR014167">
    <property type="entry name" value="Tol-Pal_TolB"/>
</dbReference>
<evidence type="ECO:0000256" key="3">
    <source>
        <dbReference type="ARBA" id="ARBA00022729"/>
    </source>
</evidence>
<dbReference type="PANTHER" id="PTHR36842:SF1">
    <property type="entry name" value="PROTEIN TOLB"/>
    <property type="match status" value="1"/>
</dbReference>
<dbReference type="Pfam" id="PF07676">
    <property type="entry name" value="PD40"/>
    <property type="match status" value="4"/>
</dbReference>
<dbReference type="HAMAP" id="MF_00671">
    <property type="entry name" value="TolB"/>
    <property type="match status" value="1"/>
</dbReference>
<dbReference type="OrthoDB" id="9802240at2"/>
<dbReference type="InterPro" id="IPR007195">
    <property type="entry name" value="TolB_N"/>
</dbReference>
<dbReference type="AlphaFoldDB" id="A0A369WRD9"/>
<dbReference type="Proteomes" id="UP000253769">
    <property type="component" value="Unassembled WGS sequence"/>
</dbReference>
<dbReference type="InterPro" id="IPR011659">
    <property type="entry name" value="WD40"/>
</dbReference>
<protein>
    <recommendedName>
        <fullName evidence="5">Tol-Pal system protein TolB</fullName>
    </recommendedName>
</protein>
<dbReference type="EMBL" id="QQOH01000001">
    <property type="protein sequence ID" value="RDE24252.1"/>
    <property type="molecule type" value="Genomic_DNA"/>
</dbReference>
<keyword evidence="3 5" id="KW-0732">Signal</keyword>
<dbReference type="RefSeq" id="WP_114693836.1">
    <property type="nucleotide sequence ID" value="NZ_QQOH01000001.1"/>
</dbReference>
<evidence type="ECO:0000256" key="4">
    <source>
        <dbReference type="ARBA" id="ARBA00022764"/>
    </source>
</evidence>
<evidence type="ECO:0000256" key="5">
    <source>
        <dbReference type="HAMAP-Rule" id="MF_00671"/>
    </source>
</evidence>
<name>A0A369WRD9_9GAMM</name>
<dbReference type="PANTHER" id="PTHR36842">
    <property type="entry name" value="PROTEIN TOLB HOMOLOG"/>
    <property type="match status" value="1"/>
</dbReference>
<comment type="caution">
    <text evidence="7">The sequence shown here is derived from an EMBL/GenBank/DDBJ whole genome shotgun (WGS) entry which is preliminary data.</text>
</comment>
<comment type="function">
    <text evidence="5">Part of the Tol-Pal system, which plays a role in outer membrane invagination during cell division and is important for maintaining outer membrane integrity.</text>
</comment>
<dbReference type="Pfam" id="PF04052">
    <property type="entry name" value="TolB_N"/>
    <property type="match status" value="1"/>
</dbReference>
<dbReference type="Gene3D" id="2.120.10.30">
    <property type="entry name" value="TolB, C-terminal domain"/>
    <property type="match status" value="1"/>
</dbReference>
<sequence length="431" mass="48092" precursor="true">MKQLLRYGALIGLLLASLARAELTIEITQGVDKPTPIAVAPFGWQQPQAMPEDIASIVEADLHRSGLFEPMARQNMLSFPSTAGEVYFRDWRQGGQEYLLIGNIEPQAGDRYLISFELFDVLKEQRLIGETLSGNRRQLRRMAHTIADKVYEKLTGIPGAFSTQIVYVTAQRFSKDNYRYQLQLADADGANPRQILDSREPILSPSWSRDGKKLAYVSFETGRPAIYIQNLATGAREKVTGFRGLNGAPSWSPDGRTLALTLSKDGNPEIYTLDIATRKLTRITKHYGIDTEPTWSADGRSIIFTSNRGGQPQIYQKELATGWIERLSFDGDYNAKAHLTQDGRHLVMVHRERGVFNIAVQDLKTGRLDVLSQTSLDESPSIAPNGSMVIYATKQAGKEVLSVVSLDGQVKYKLPSKQGNVREPSWSPYLQ</sequence>
<feature type="domain" description="TolB N-terminal" evidence="6">
    <location>
        <begin position="23"/>
        <end position="127"/>
    </location>
</feature>
<evidence type="ECO:0000313" key="8">
    <source>
        <dbReference type="Proteomes" id="UP000253769"/>
    </source>
</evidence>
<keyword evidence="4 5" id="KW-0574">Periplasm</keyword>
<comment type="similarity">
    <text evidence="2 5">Belongs to the TolB family.</text>
</comment>
<comment type="subunit">
    <text evidence="5">The Tol-Pal system is composed of five core proteins: the inner membrane proteins TolA, TolQ and TolR, the periplasmic protein TolB and the outer membrane protein Pal. They form a network linking the inner and outer membranes and the peptidoglycan layer.</text>
</comment>
<dbReference type="SUPFAM" id="SSF52964">
    <property type="entry name" value="TolB, N-terminal domain"/>
    <property type="match status" value="1"/>
</dbReference>
<evidence type="ECO:0000256" key="2">
    <source>
        <dbReference type="ARBA" id="ARBA00009820"/>
    </source>
</evidence>
<dbReference type="GO" id="GO:0051301">
    <property type="term" value="P:cell division"/>
    <property type="evidence" value="ECO:0007669"/>
    <property type="project" value="UniProtKB-UniRule"/>
</dbReference>
<evidence type="ECO:0000256" key="1">
    <source>
        <dbReference type="ARBA" id="ARBA00004418"/>
    </source>
</evidence>
<proteinExistence type="inferred from homology"/>
<evidence type="ECO:0000313" key="7">
    <source>
        <dbReference type="EMBL" id="RDE24252.1"/>
    </source>
</evidence>
<comment type="subcellular location">
    <subcellularLocation>
        <location evidence="1 5">Periplasm</location>
    </subcellularLocation>
</comment>
<feature type="signal peptide" evidence="5">
    <location>
        <begin position="1"/>
        <end position="21"/>
    </location>
</feature>
<reference evidence="7 8" key="1">
    <citation type="submission" date="2018-07" db="EMBL/GenBank/DDBJ databases">
        <title>Motiliproteus coralliicola sp. nov., a bacterium isolated from Coral.</title>
        <authorList>
            <person name="Wang G."/>
        </authorList>
    </citation>
    <scope>NUCLEOTIDE SEQUENCE [LARGE SCALE GENOMIC DNA]</scope>
    <source>
        <strain evidence="7 8">C34</strain>
    </source>
</reference>
<dbReference type="GO" id="GO:0042597">
    <property type="term" value="C:periplasmic space"/>
    <property type="evidence" value="ECO:0007669"/>
    <property type="project" value="UniProtKB-SubCell"/>
</dbReference>
<gene>
    <name evidence="5" type="primary">tolB</name>
    <name evidence="7" type="ORF">DV711_01275</name>
</gene>
<dbReference type="SUPFAM" id="SSF69304">
    <property type="entry name" value="Tricorn protease N-terminal domain"/>
    <property type="match status" value="1"/>
</dbReference>
<keyword evidence="5" id="KW-0132">Cell division</keyword>
<evidence type="ECO:0000259" key="6">
    <source>
        <dbReference type="Pfam" id="PF04052"/>
    </source>
</evidence>
<dbReference type="Gene3D" id="3.40.50.10070">
    <property type="entry name" value="TolB, N-terminal domain"/>
    <property type="match status" value="1"/>
</dbReference>
<dbReference type="InterPro" id="IPR011042">
    <property type="entry name" value="6-blade_b-propeller_TolB-like"/>
</dbReference>
<dbReference type="GO" id="GO:0017038">
    <property type="term" value="P:protein import"/>
    <property type="evidence" value="ECO:0007669"/>
    <property type="project" value="InterPro"/>
</dbReference>
<keyword evidence="8" id="KW-1185">Reference proteome</keyword>